<keyword evidence="2" id="KW-0964">Secreted</keyword>
<sequence length="97" mass="10593">MVASLIRRQFLEVAALVTDLIYKMKFILVAALLLAIFAVVHVSGDRQNMCNLFTVPVLSSIACKMFCVIGGQSGGYCNSNGLCTCRAEEYDTLLKPL</sequence>
<name>A0A2M4CXA3_ANODA</name>
<dbReference type="InterPro" id="IPR036574">
    <property type="entry name" value="Scorpion_toxin-like_sf"/>
</dbReference>
<keyword evidence="3" id="KW-1015">Disulfide bond</keyword>
<dbReference type="SUPFAM" id="SSF57095">
    <property type="entry name" value="Scorpion toxin-like"/>
    <property type="match status" value="1"/>
</dbReference>
<reference evidence="6" key="1">
    <citation type="submission" date="2018-01" db="EMBL/GenBank/DDBJ databases">
        <title>An insight into the sialome of Amazonian anophelines.</title>
        <authorList>
            <person name="Ribeiro J.M."/>
            <person name="Scarpassa V."/>
            <person name="Calvo E."/>
        </authorList>
    </citation>
    <scope>NUCLEOTIDE SEQUENCE</scope>
</reference>
<dbReference type="AlphaFoldDB" id="A0A2M4CXA3"/>
<dbReference type="GO" id="GO:0050830">
    <property type="term" value="P:defense response to Gram-positive bacterium"/>
    <property type="evidence" value="ECO:0007669"/>
    <property type="project" value="UniProtKB-ARBA"/>
</dbReference>
<comment type="subcellular location">
    <subcellularLocation>
        <location evidence="1">Secreted</location>
    </subcellularLocation>
</comment>
<evidence type="ECO:0000313" key="6">
    <source>
        <dbReference type="EMBL" id="MBW69956.1"/>
    </source>
</evidence>
<evidence type="ECO:0000256" key="3">
    <source>
        <dbReference type="ARBA" id="ARBA00023157"/>
    </source>
</evidence>
<dbReference type="EMBL" id="GGFL01005778">
    <property type="protein sequence ID" value="MBW69956.1"/>
    <property type="molecule type" value="Transcribed_RNA"/>
</dbReference>
<dbReference type="PROSITE" id="PS51378">
    <property type="entry name" value="INVERT_DEFENSINS"/>
    <property type="match status" value="1"/>
</dbReference>
<dbReference type="PANTHER" id="PTHR13645">
    <property type="entry name" value="DEFENSIN"/>
    <property type="match status" value="1"/>
</dbReference>
<dbReference type="InterPro" id="IPR001542">
    <property type="entry name" value="Defensin_invertebrate/fungal"/>
</dbReference>
<feature type="domain" description="Invertebrate defensins family profile" evidence="5">
    <location>
        <begin position="52"/>
        <end position="87"/>
    </location>
</feature>
<proteinExistence type="predicted"/>
<organism evidence="6">
    <name type="scientific">Anopheles darlingi</name>
    <name type="common">Mosquito</name>
    <dbReference type="NCBI Taxonomy" id="43151"/>
    <lineage>
        <taxon>Eukaryota</taxon>
        <taxon>Metazoa</taxon>
        <taxon>Ecdysozoa</taxon>
        <taxon>Arthropoda</taxon>
        <taxon>Hexapoda</taxon>
        <taxon>Insecta</taxon>
        <taxon>Pterygota</taxon>
        <taxon>Neoptera</taxon>
        <taxon>Endopterygota</taxon>
        <taxon>Diptera</taxon>
        <taxon>Nematocera</taxon>
        <taxon>Culicoidea</taxon>
        <taxon>Culicidae</taxon>
        <taxon>Anophelinae</taxon>
        <taxon>Anopheles</taxon>
    </lineage>
</organism>
<dbReference type="Gene3D" id="3.30.30.10">
    <property type="entry name" value="Knottin, scorpion toxin-like"/>
    <property type="match status" value="1"/>
</dbReference>
<accession>A0A2M4CXA3</accession>
<dbReference type="GO" id="GO:0006959">
    <property type="term" value="P:humoral immune response"/>
    <property type="evidence" value="ECO:0007669"/>
    <property type="project" value="TreeGrafter"/>
</dbReference>
<keyword evidence="4" id="KW-0812">Transmembrane</keyword>
<evidence type="ECO:0000256" key="1">
    <source>
        <dbReference type="ARBA" id="ARBA00004613"/>
    </source>
</evidence>
<dbReference type="PANTHER" id="PTHR13645:SF0">
    <property type="entry name" value="DEFENSIN"/>
    <property type="match status" value="1"/>
</dbReference>
<evidence type="ECO:0000256" key="2">
    <source>
        <dbReference type="ARBA" id="ARBA00022525"/>
    </source>
</evidence>
<dbReference type="VEuPathDB" id="VectorBase:ADAC100438"/>
<dbReference type="GO" id="GO:0005615">
    <property type="term" value="C:extracellular space"/>
    <property type="evidence" value="ECO:0007669"/>
    <property type="project" value="TreeGrafter"/>
</dbReference>
<evidence type="ECO:0000256" key="4">
    <source>
        <dbReference type="SAM" id="Phobius"/>
    </source>
</evidence>
<keyword evidence="4" id="KW-0472">Membrane</keyword>
<keyword evidence="4" id="KW-1133">Transmembrane helix</keyword>
<dbReference type="Pfam" id="PF01097">
    <property type="entry name" value="Defensin_2"/>
    <property type="match status" value="1"/>
</dbReference>
<protein>
    <submittedName>
        <fullName evidence="6">Putative defensin 2</fullName>
    </submittedName>
</protein>
<evidence type="ECO:0000259" key="5">
    <source>
        <dbReference type="PROSITE" id="PS51378"/>
    </source>
</evidence>
<feature type="transmembrane region" description="Helical" evidence="4">
    <location>
        <begin position="20"/>
        <end position="40"/>
    </location>
</feature>